<dbReference type="Proteomes" id="UP000765509">
    <property type="component" value="Unassembled WGS sequence"/>
</dbReference>
<reference evidence="2" key="1">
    <citation type="submission" date="2021-03" db="EMBL/GenBank/DDBJ databases">
        <title>Draft genome sequence of rust myrtle Austropuccinia psidii MF-1, a brazilian biotype.</title>
        <authorList>
            <person name="Quecine M.C."/>
            <person name="Pachon D.M.R."/>
            <person name="Bonatelli M.L."/>
            <person name="Correr F.H."/>
            <person name="Franceschini L.M."/>
            <person name="Leite T.F."/>
            <person name="Margarido G.R.A."/>
            <person name="Almeida C.A."/>
            <person name="Ferrarezi J.A."/>
            <person name="Labate C.A."/>
        </authorList>
    </citation>
    <scope>NUCLEOTIDE SEQUENCE</scope>
    <source>
        <strain evidence="2">MF-1</strain>
    </source>
</reference>
<feature type="compositionally biased region" description="Basic and acidic residues" evidence="1">
    <location>
        <begin position="149"/>
        <end position="161"/>
    </location>
</feature>
<name>A0A9Q3IQV4_9BASI</name>
<proteinExistence type="predicted"/>
<evidence type="ECO:0000313" key="2">
    <source>
        <dbReference type="EMBL" id="MBW0548352.1"/>
    </source>
</evidence>
<dbReference type="AlphaFoldDB" id="A0A9Q3IQV4"/>
<feature type="region of interest" description="Disordered" evidence="1">
    <location>
        <begin position="149"/>
        <end position="201"/>
    </location>
</feature>
<sequence length="201" mass="22599">MVHTRNRRSYSVQPDGSAEVKGNTRPITGNSFSRKTYLEDARVVPHSPRSVATTLEIEPEPELLQGNFLRSEPFTSFSHRDISVPVKKLVQRSQGRGVGNISKPLSGGYELLVSHQKLSGSGEDHRTLRRMVSIVLQRQGQKDKELVERKSFTHRPEKRVGNDLSFGEVIPSGINKQQASSRSVQRQAQITSEEEERSQEP</sequence>
<evidence type="ECO:0000313" key="3">
    <source>
        <dbReference type="Proteomes" id="UP000765509"/>
    </source>
</evidence>
<evidence type="ECO:0000256" key="1">
    <source>
        <dbReference type="SAM" id="MobiDB-lite"/>
    </source>
</evidence>
<comment type="caution">
    <text evidence="2">The sequence shown here is derived from an EMBL/GenBank/DDBJ whole genome shotgun (WGS) entry which is preliminary data.</text>
</comment>
<dbReference type="EMBL" id="AVOT02053565">
    <property type="protein sequence ID" value="MBW0548352.1"/>
    <property type="molecule type" value="Genomic_DNA"/>
</dbReference>
<accession>A0A9Q3IQV4</accession>
<feature type="compositionally biased region" description="Low complexity" evidence="1">
    <location>
        <begin position="177"/>
        <end position="189"/>
    </location>
</feature>
<protein>
    <submittedName>
        <fullName evidence="2">Uncharacterized protein</fullName>
    </submittedName>
</protein>
<gene>
    <name evidence="2" type="ORF">O181_088067</name>
</gene>
<feature type="compositionally biased region" description="Acidic residues" evidence="1">
    <location>
        <begin position="192"/>
        <end position="201"/>
    </location>
</feature>
<feature type="region of interest" description="Disordered" evidence="1">
    <location>
        <begin position="1"/>
        <end position="31"/>
    </location>
</feature>
<keyword evidence="3" id="KW-1185">Reference proteome</keyword>
<organism evidence="2 3">
    <name type="scientific">Austropuccinia psidii MF-1</name>
    <dbReference type="NCBI Taxonomy" id="1389203"/>
    <lineage>
        <taxon>Eukaryota</taxon>
        <taxon>Fungi</taxon>
        <taxon>Dikarya</taxon>
        <taxon>Basidiomycota</taxon>
        <taxon>Pucciniomycotina</taxon>
        <taxon>Pucciniomycetes</taxon>
        <taxon>Pucciniales</taxon>
        <taxon>Sphaerophragmiaceae</taxon>
        <taxon>Austropuccinia</taxon>
    </lineage>
</organism>